<evidence type="ECO:0000313" key="17">
    <source>
        <dbReference type="Proteomes" id="UP000515152"/>
    </source>
</evidence>
<feature type="region of interest" description="Disordered" evidence="12">
    <location>
        <begin position="299"/>
        <end position="321"/>
    </location>
</feature>
<dbReference type="PANTHER" id="PTHR46605">
    <property type="entry name" value="TUMOR NECROSIS FACTOR RECEPTOR"/>
    <property type="match status" value="1"/>
</dbReference>
<feature type="compositionally biased region" description="Polar residues" evidence="12">
    <location>
        <begin position="301"/>
        <end position="310"/>
    </location>
</feature>
<feature type="domain" description="TNFR-Cys" evidence="16">
    <location>
        <begin position="55"/>
        <end position="95"/>
    </location>
</feature>
<evidence type="ECO:0000256" key="2">
    <source>
        <dbReference type="ARBA" id="ARBA00022475"/>
    </source>
</evidence>
<dbReference type="InterPro" id="IPR000488">
    <property type="entry name" value="Death_dom"/>
</dbReference>
<evidence type="ECO:0000256" key="13">
    <source>
        <dbReference type="SAM" id="Phobius"/>
    </source>
</evidence>
<dbReference type="PROSITE" id="PS50050">
    <property type="entry name" value="TNFR_NGFR_2"/>
    <property type="match status" value="3"/>
</dbReference>
<dbReference type="Gene3D" id="2.10.50.10">
    <property type="entry name" value="Tumor Necrosis Factor Receptor, subunit A, domain 2"/>
    <property type="match status" value="3"/>
</dbReference>
<organism evidence="17 18">
    <name type="scientific">Clupea harengus</name>
    <name type="common">Atlantic herring</name>
    <dbReference type="NCBI Taxonomy" id="7950"/>
    <lineage>
        <taxon>Eukaryota</taxon>
        <taxon>Metazoa</taxon>
        <taxon>Chordata</taxon>
        <taxon>Craniata</taxon>
        <taxon>Vertebrata</taxon>
        <taxon>Euteleostomi</taxon>
        <taxon>Actinopterygii</taxon>
        <taxon>Neopterygii</taxon>
        <taxon>Teleostei</taxon>
        <taxon>Clupei</taxon>
        <taxon>Clupeiformes</taxon>
        <taxon>Clupeoidei</taxon>
        <taxon>Clupeidae</taxon>
        <taxon>Clupea</taxon>
    </lineage>
</organism>
<feature type="disulfide bond" evidence="11">
    <location>
        <begin position="160"/>
        <end position="173"/>
    </location>
</feature>
<evidence type="ECO:0000256" key="7">
    <source>
        <dbReference type="ARBA" id="ARBA00022989"/>
    </source>
</evidence>
<evidence type="ECO:0000256" key="4">
    <source>
        <dbReference type="ARBA" id="ARBA00022703"/>
    </source>
</evidence>
<feature type="compositionally biased region" description="Basic and acidic residues" evidence="12">
    <location>
        <begin position="197"/>
        <end position="207"/>
    </location>
</feature>
<keyword evidence="7 13" id="KW-1133">Transmembrane helix</keyword>
<dbReference type="InterPro" id="IPR052302">
    <property type="entry name" value="Neurotrophin_rcpt-DD"/>
</dbReference>
<dbReference type="Pfam" id="PF00531">
    <property type="entry name" value="Death"/>
    <property type="match status" value="1"/>
</dbReference>
<dbReference type="PROSITE" id="PS50017">
    <property type="entry name" value="DEATH_DOMAIN"/>
    <property type="match status" value="1"/>
</dbReference>
<evidence type="ECO:0000256" key="11">
    <source>
        <dbReference type="PROSITE-ProRule" id="PRU00206"/>
    </source>
</evidence>
<keyword evidence="8 13" id="KW-0472">Membrane</keyword>
<dbReference type="Gene3D" id="6.10.250.1780">
    <property type="match status" value="1"/>
</dbReference>
<dbReference type="Pfam" id="PF18422">
    <property type="entry name" value="TNFR_16_TM"/>
    <property type="match status" value="1"/>
</dbReference>
<proteinExistence type="predicted"/>
<dbReference type="GO" id="GO:0090090">
    <property type="term" value="P:negative regulation of canonical Wnt signaling pathway"/>
    <property type="evidence" value="ECO:0007669"/>
    <property type="project" value="Ensembl"/>
</dbReference>
<feature type="domain" description="TNFR-Cys" evidence="16">
    <location>
        <begin position="96"/>
        <end position="138"/>
    </location>
</feature>
<dbReference type="GO" id="GO:0006915">
    <property type="term" value="P:apoptotic process"/>
    <property type="evidence" value="ECO:0007669"/>
    <property type="project" value="UniProtKB-KW"/>
</dbReference>
<dbReference type="GeneID" id="105899258"/>
<feature type="domain" description="Death" evidence="15">
    <location>
        <begin position="347"/>
        <end position="409"/>
    </location>
</feature>
<evidence type="ECO:0000256" key="6">
    <source>
        <dbReference type="ARBA" id="ARBA00022737"/>
    </source>
</evidence>
<keyword evidence="5 14" id="KW-0732">Signal</keyword>
<dbReference type="KEGG" id="char:105899258"/>
<feature type="signal peptide" evidence="14">
    <location>
        <begin position="1"/>
        <end position="18"/>
    </location>
</feature>
<dbReference type="SMART" id="SM00208">
    <property type="entry name" value="TNFR"/>
    <property type="match status" value="4"/>
</dbReference>
<reference evidence="18" key="1">
    <citation type="submission" date="2025-08" db="UniProtKB">
        <authorList>
            <consortium name="RefSeq"/>
        </authorList>
    </citation>
    <scope>IDENTIFICATION</scope>
</reference>
<feature type="domain" description="TNFR-Cys" evidence="16">
    <location>
        <begin position="140"/>
        <end position="181"/>
    </location>
</feature>
<keyword evidence="2" id="KW-1003">Cell membrane</keyword>
<keyword evidence="4" id="KW-0053">Apoptosis</keyword>
<evidence type="ECO:0000256" key="8">
    <source>
        <dbReference type="ARBA" id="ARBA00023136"/>
    </source>
</evidence>
<accession>A0A6P8GK70</accession>
<dbReference type="RefSeq" id="XP_031437866.1">
    <property type="nucleotide sequence ID" value="XM_031582006.2"/>
</dbReference>
<feature type="chain" id="PRO_5028440609" evidence="14">
    <location>
        <begin position="19"/>
        <end position="415"/>
    </location>
</feature>
<feature type="disulfide bond" evidence="11">
    <location>
        <begin position="163"/>
        <end position="181"/>
    </location>
</feature>
<keyword evidence="10" id="KW-0325">Glycoprotein</keyword>
<feature type="repeat" description="TNFR-Cys" evidence="11">
    <location>
        <begin position="96"/>
        <end position="138"/>
    </location>
</feature>
<feature type="disulfide bond" evidence="11">
    <location>
        <begin position="56"/>
        <end position="71"/>
    </location>
</feature>
<dbReference type="GO" id="GO:0005886">
    <property type="term" value="C:plasma membrane"/>
    <property type="evidence" value="ECO:0007669"/>
    <property type="project" value="UniProtKB-SubCell"/>
</dbReference>
<keyword evidence="17" id="KW-1185">Reference proteome</keyword>
<dbReference type="AlphaFoldDB" id="A0A6P8GK70"/>
<evidence type="ECO:0000256" key="5">
    <source>
        <dbReference type="ARBA" id="ARBA00022729"/>
    </source>
</evidence>
<feature type="disulfide bond" evidence="11">
    <location>
        <begin position="77"/>
        <end position="95"/>
    </location>
</feature>
<dbReference type="GO" id="GO:0015026">
    <property type="term" value="F:coreceptor activity"/>
    <property type="evidence" value="ECO:0007669"/>
    <property type="project" value="TreeGrafter"/>
</dbReference>
<evidence type="ECO:0000256" key="9">
    <source>
        <dbReference type="ARBA" id="ARBA00023157"/>
    </source>
</evidence>
<dbReference type="PROSITE" id="PS00652">
    <property type="entry name" value="TNFR_NGFR_1"/>
    <property type="match status" value="1"/>
</dbReference>
<dbReference type="InterPro" id="IPR011029">
    <property type="entry name" value="DEATH-like_dom_sf"/>
</dbReference>
<feature type="transmembrane region" description="Helical" evidence="13">
    <location>
        <begin position="241"/>
        <end position="261"/>
    </location>
</feature>
<dbReference type="InterPro" id="IPR001368">
    <property type="entry name" value="TNFR/NGFR_Cys_rich_reg"/>
</dbReference>
<gene>
    <name evidence="18" type="primary">nradd</name>
</gene>
<keyword evidence="6" id="KW-0677">Repeat</keyword>
<dbReference type="GO" id="GO:0007266">
    <property type="term" value="P:Rho protein signal transduction"/>
    <property type="evidence" value="ECO:0007669"/>
    <property type="project" value="TreeGrafter"/>
</dbReference>
<keyword evidence="9 11" id="KW-1015">Disulfide bond</keyword>
<dbReference type="GO" id="GO:0009986">
    <property type="term" value="C:cell surface"/>
    <property type="evidence" value="ECO:0007669"/>
    <property type="project" value="TreeGrafter"/>
</dbReference>
<feature type="repeat" description="TNFR-Cys" evidence="11">
    <location>
        <begin position="140"/>
        <end position="181"/>
    </location>
</feature>
<dbReference type="GO" id="GO:0005035">
    <property type="term" value="F:death receptor activity"/>
    <property type="evidence" value="ECO:0007669"/>
    <property type="project" value="TreeGrafter"/>
</dbReference>
<feature type="repeat" description="TNFR-Cys" evidence="11">
    <location>
        <begin position="55"/>
        <end position="95"/>
    </location>
</feature>
<dbReference type="PANTHER" id="PTHR46605:SF1">
    <property type="entry name" value="DEATH DOMAIN-CONTAINING MEMBRANE PROTEIN NRADD"/>
    <property type="match status" value="1"/>
</dbReference>
<comment type="subcellular location">
    <subcellularLocation>
        <location evidence="1">Cell membrane</location>
        <topology evidence="1">Single-pass membrane protein</topology>
    </subcellularLocation>
</comment>
<evidence type="ECO:0000256" key="10">
    <source>
        <dbReference type="ARBA" id="ARBA00023180"/>
    </source>
</evidence>
<dbReference type="Gene3D" id="1.10.533.10">
    <property type="entry name" value="Death Domain, Fas"/>
    <property type="match status" value="1"/>
</dbReference>
<protein>
    <submittedName>
        <fullName evidence="18">Death domain-containing membrane protein NRADD</fullName>
    </submittedName>
</protein>
<feature type="disulfide bond" evidence="11">
    <location>
        <begin position="117"/>
        <end position="130"/>
    </location>
</feature>
<dbReference type="CDD" id="cd08311">
    <property type="entry name" value="Death_p75NR"/>
    <property type="match status" value="1"/>
</dbReference>
<evidence type="ECO:0000256" key="12">
    <source>
        <dbReference type="SAM" id="MobiDB-lite"/>
    </source>
</evidence>
<feature type="disulfide bond" evidence="11">
    <location>
        <begin position="74"/>
        <end position="87"/>
    </location>
</feature>
<evidence type="ECO:0000259" key="16">
    <source>
        <dbReference type="PROSITE" id="PS50050"/>
    </source>
</evidence>
<dbReference type="InterPro" id="IPR041448">
    <property type="entry name" value="TNFR16_TM"/>
</dbReference>
<dbReference type="OrthoDB" id="10061577at2759"/>
<name>A0A6P8GK70_CLUHA</name>
<evidence type="ECO:0000256" key="3">
    <source>
        <dbReference type="ARBA" id="ARBA00022692"/>
    </source>
</evidence>
<feature type="region of interest" description="Disordered" evidence="12">
    <location>
        <begin position="191"/>
        <end position="237"/>
    </location>
</feature>
<evidence type="ECO:0000313" key="18">
    <source>
        <dbReference type="RefSeq" id="XP_031437866.1"/>
    </source>
</evidence>
<evidence type="ECO:0000256" key="1">
    <source>
        <dbReference type="ARBA" id="ARBA00004162"/>
    </source>
</evidence>
<sequence length="415" mass="44844">MSLLWVWALLLFSKVAVGDICASRRYTEAGECCKVCPPGTRVAVECGKENTQCEACQKGLTFSSAEDSPQCRHCAKCPRGVPELVACTPTQDTQCDCGPNSYLWREGNHTKSLCALCSACPRGQGVARECGPLGDTVCADCPAGRAYSEEPRTFKACTPCSQCQESEVEIRACKPQYDAICMDKKLHFNTQPVGSDGPRDPTRKPGDGDVEDGDAETSLQPPQSDVPRPPPHEEERGGSNILVYVSVLAAVVLGLLFYVAYKCWRSCQQKQALGKARAAEVNNAPEGEKLHSDSGVFLDSHSLQDTQPSKGSKRDSKQDSRLYVNLPPHRKEEVELALGEGGARGGWRALAEALGYEQERVDLFGRGEDPVHTLLSDWAQQEGATLGLLCSALTRIERPDVVATLTSPAQGVSVV</sequence>
<dbReference type="SUPFAM" id="SSF57586">
    <property type="entry name" value="TNF receptor-like"/>
    <property type="match status" value="2"/>
</dbReference>
<dbReference type="CTD" id="67169"/>
<dbReference type="SMART" id="SM00005">
    <property type="entry name" value="DEATH"/>
    <property type="match status" value="1"/>
</dbReference>
<evidence type="ECO:0000259" key="15">
    <source>
        <dbReference type="PROSITE" id="PS50017"/>
    </source>
</evidence>
<feature type="disulfide bond" evidence="11">
    <location>
        <begin position="120"/>
        <end position="138"/>
    </location>
</feature>
<comment type="caution">
    <text evidence="11">Lacks conserved residue(s) required for the propagation of feature annotation.</text>
</comment>
<keyword evidence="3 13" id="KW-0812">Transmembrane</keyword>
<dbReference type="Proteomes" id="UP000515152">
    <property type="component" value="Chromosome 1"/>
</dbReference>
<dbReference type="Pfam" id="PF00020">
    <property type="entry name" value="TNFR_c6"/>
    <property type="match status" value="3"/>
</dbReference>
<evidence type="ECO:0000256" key="14">
    <source>
        <dbReference type="SAM" id="SignalP"/>
    </source>
</evidence>
<dbReference type="SUPFAM" id="SSF47986">
    <property type="entry name" value="DEATH domain"/>
    <property type="match status" value="1"/>
</dbReference>
<dbReference type="GO" id="GO:0048406">
    <property type="term" value="F:nerve growth factor binding"/>
    <property type="evidence" value="ECO:0007669"/>
    <property type="project" value="TreeGrafter"/>
</dbReference>